<feature type="transmembrane region" description="Helical" evidence="2">
    <location>
        <begin position="247"/>
        <end position="268"/>
    </location>
</feature>
<feature type="transmembrane region" description="Helical" evidence="2">
    <location>
        <begin position="175"/>
        <end position="193"/>
    </location>
</feature>
<sequence>MTGILLALIASVAYGSSDFFGAVAARRRGSITATAVIYCSATVVAVSALLFLPWSMSPGTVVAGVLAGLFGIAGFVTFYGSLAIGPMSVLSPSIALINTLVPIVAAVVLGDSLNLQGWVGVAAAVIAGLLVAAEPRNGQRVLPRGLLLAVASGLLLGGSIVSLDAAPEGSGALPASLDTLVGLIVIGPVALVLRGGHSPAWLKRMDAAESSETLGSRAFSGLTLAAGVLLGASNVLIVLALQSGQLAVVSVLVNLYPVVTVVLAALVLRERLAPTQIAGVALAIVAAGLLSLA</sequence>
<evidence type="ECO:0000256" key="2">
    <source>
        <dbReference type="SAM" id="Phobius"/>
    </source>
</evidence>
<keyword evidence="2" id="KW-0812">Transmembrane</keyword>
<protein>
    <recommendedName>
        <fullName evidence="3">EamA domain-containing protein</fullName>
    </recommendedName>
</protein>
<dbReference type="InterPro" id="IPR000620">
    <property type="entry name" value="EamA_dom"/>
</dbReference>
<dbReference type="OrthoDB" id="68076at2"/>
<feature type="transmembrane region" description="Helical" evidence="2">
    <location>
        <begin position="145"/>
        <end position="163"/>
    </location>
</feature>
<dbReference type="GO" id="GO:0016020">
    <property type="term" value="C:membrane"/>
    <property type="evidence" value="ECO:0007669"/>
    <property type="project" value="InterPro"/>
</dbReference>
<feature type="transmembrane region" description="Helical" evidence="2">
    <location>
        <begin position="89"/>
        <end position="109"/>
    </location>
</feature>
<feature type="domain" description="EamA" evidence="3">
    <location>
        <begin position="2"/>
        <end position="131"/>
    </location>
</feature>
<accession>A0A2V1HS60</accession>
<dbReference type="EMBL" id="QEOP01000002">
    <property type="protein sequence ID" value="PVZ93879.1"/>
    <property type="molecule type" value="Genomic_DNA"/>
</dbReference>
<feature type="transmembrane region" description="Helical" evidence="2">
    <location>
        <begin position="115"/>
        <end position="133"/>
    </location>
</feature>
<feature type="transmembrane region" description="Helical" evidence="2">
    <location>
        <begin position="35"/>
        <end position="55"/>
    </location>
</feature>
<dbReference type="Pfam" id="PF00892">
    <property type="entry name" value="EamA"/>
    <property type="match status" value="2"/>
</dbReference>
<feature type="domain" description="EamA" evidence="3">
    <location>
        <begin position="144"/>
        <end position="291"/>
    </location>
</feature>
<evidence type="ECO:0000313" key="5">
    <source>
        <dbReference type="Proteomes" id="UP000244893"/>
    </source>
</evidence>
<organism evidence="4 5">
    <name type="scientific">Amnibacterium flavum</name>
    <dbReference type="NCBI Taxonomy" id="2173173"/>
    <lineage>
        <taxon>Bacteria</taxon>
        <taxon>Bacillati</taxon>
        <taxon>Actinomycetota</taxon>
        <taxon>Actinomycetes</taxon>
        <taxon>Micrococcales</taxon>
        <taxon>Microbacteriaceae</taxon>
        <taxon>Amnibacterium</taxon>
    </lineage>
</organism>
<comment type="similarity">
    <text evidence="1">Belongs to the EamA transporter family.</text>
</comment>
<keyword evidence="5" id="KW-1185">Reference proteome</keyword>
<dbReference type="RefSeq" id="WP_116756393.1">
    <property type="nucleotide sequence ID" value="NZ_JBHUEX010000001.1"/>
</dbReference>
<dbReference type="SUPFAM" id="SSF103481">
    <property type="entry name" value="Multidrug resistance efflux transporter EmrE"/>
    <property type="match status" value="2"/>
</dbReference>
<dbReference type="Gene3D" id="1.10.3730.20">
    <property type="match status" value="1"/>
</dbReference>
<evidence type="ECO:0000313" key="4">
    <source>
        <dbReference type="EMBL" id="PVZ93879.1"/>
    </source>
</evidence>
<feature type="transmembrane region" description="Helical" evidence="2">
    <location>
        <begin position="6"/>
        <end position="23"/>
    </location>
</feature>
<keyword evidence="2" id="KW-0472">Membrane</keyword>
<evidence type="ECO:0000259" key="3">
    <source>
        <dbReference type="Pfam" id="PF00892"/>
    </source>
</evidence>
<keyword evidence="2" id="KW-1133">Transmembrane helix</keyword>
<evidence type="ECO:0000256" key="1">
    <source>
        <dbReference type="ARBA" id="ARBA00007362"/>
    </source>
</evidence>
<comment type="caution">
    <text evidence="4">The sequence shown here is derived from an EMBL/GenBank/DDBJ whole genome shotgun (WGS) entry which is preliminary data.</text>
</comment>
<proteinExistence type="inferred from homology"/>
<dbReference type="Proteomes" id="UP000244893">
    <property type="component" value="Unassembled WGS sequence"/>
</dbReference>
<feature type="transmembrane region" description="Helical" evidence="2">
    <location>
        <begin position="61"/>
        <end position="82"/>
    </location>
</feature>
<name>A0A2V1HS60_9MICO</name>
<dbReference type="PANTHER" id="PTHR22911:SF137">
    <property type="entry name" value="SOLUTE CARRIER FAMILY 35 MEMBER G2-RELATED"/>
    <property type="match status" value="1"/>
</dbReference>
<gene>
    <name evidence="4" type="ORF">DDQ50_08885</name>
</gene>
<dbReference type="PANTHER" id="PTHR22911">
    <property type="entry name" value="ACYL-MALONYL CONDENSING ENZYME-RELATED"/>
    <property type="match status" value="1"/>
</dbReference>
<dbReference type="AlphaFoldDB" id="A0A2V1HS60"/>
<dbReference type="InterPro" id="IPR037185">
    <property type="entry name" value="EmrE-like"/>
</dbReference>
<feature type="transmembrane region" description="Helical" evidence="2">
    <location>
        <begin position="275"/>
        <end position="292"/>
    </location>
</feature>
<reference evidence="4 5" key="1">
    <citation type="submission" date="2018-05" db="EMBL/GenBank/DDBJ databases">
        <title>Amnibacterium sp. M8JJ-5, whole genome shotgun sequence.</title>
        <authorList>
            <person name="Tuo L."/>
        </authorList>
    </citation>
    <scope>NUCLEOTIDE SEQUENCE [LARGE SCALE GENOMIC DNA]</scope>
    <source>
        <strain evidence="4 5">M8JJ-5</strain>
    </source>
</reference>
<feature type="transmembrane region" description="Helical" evidence="2">
    <location>
        <begin position="214"/>
        <end position="241"/>
    </location>
</feature>